<evidence type="ECO:0000313" key="4">
    <source>
        <dbReference type="EMBL" id="BBZ38662.1"/>
    </source>
</evidence>
<accession>A0A1X1ST24</accession>
<dbReference type="STRING" id="44010.AWC00_26235"/>
<comment type="similarity">
    <text evidence="1">Belongs to the mycobacterial PPE family.</text>
</comment>
<dbReference type="InterPro" id="IPR038332">
    <property type="entry name" value="PPE_sf"/>
</dbReference>
<reference evidence="4 5" key="1">
    <citation type="journal article" date="2019" name="Emerg. Microbes Infect.">
        <title>Comprehensive subspecies identification of 175 nontuberculous mycobacteria species based on 7547 genomic profiles.</title>
        <authorList>
            <person name="Matsumoto Y."/>
            <person name="Kinjo T."/>
            <person name="Motooka D."/>
            <person name="Nabeya D."/>
            <person name="Jung N."/>
            <person name="Uechi K."/>
            <person name="Horii T."/>
            <person name="Iida T."/>
            <person name="Fujita J."/>
            <person name="Nakamura S."/>
        </authorList>
    </citation>
    <scope>NUCLEOTIDE SEQUENCE [LARGE SCALE GENOMIC DNA]</scope>
    <source>
        <strain evidence="4 5">JCM 14738</strain>
    </source>
</reference>
<dbReference type="Gene3D" id="1.20.1260.20">
    <property type="entry name" value="PPE superfamily"/>
    <property type="match status" value="1"/>
</dbReference>
<evidence type="ECO:0000256" key="2">
    <source>
        <dbReference type="SAM" id="MobiDB-lite"/>
    </source>
</evidence>
<feature type="region of interest" description="Disordered" evidence="2">
    <location>
        <begin position="339"/>
        <end position="394"/>
    </location>
</feature>
<feature type="compositionally biased region" description="Acidic residues" evidence="2">
    <location>
        <begin position="362"/>
        <end position="381"/>
    </location>
</feature>
<protein>
    <recommendedName>
        <fullName evidence="3">PPE domain-containing protein</fullName>
    </recommendedName>
</protein>
<dbReference type="PANTHER" id="PTHR46766:SF1">
    <property type="entry name" value="GLUTAMINE-RICH PROTEIN 2"/>
    <property type="match status" value="1"/>
</dbReference>
<dbReference type="Pfam" id="PF00823">
    <property type="entry name" value="PPE"/>
    <property type="match status" value="1"/>
</dbReference>
<sequence length="415" mass="42282">MDFSAFPPEVISARIHAGPGAESLVEASSAWQRLAASLEESAGINAATLSSLTEAWQGPSSAAMASAVEPYLSWLRDTAQQCQQLAVAAQNAVAAFTSVRATVLPVALVRANRTRLAQLLATNQFGINLPAIAETEDEYQSMWATNSAAMSRYLVASAHATTLPLFSSPAPIADPAGAAAQGVVAARAAANSAISSFISALQAIDPNKGWAGFVNTWITQVIAGGLPVNLLSYLAQLSAAESLQAVGGDVGAGLSEGEAALGALPEGAGAFGAAGLSAEPAAAIGVGVSMGKLTLPPAVVGMLTGSQAPVQLASAATPLTDQEALDALSADDFPMPPLLPPPVTSAGSGWRKRKQKLGAYEDGPEEYEDPIEGSAEAEEPPESPGSGWRKRGNYDDIELGAELRGTVMKRPPSAG</sequence>
<dbReference type="RefSeq" id="WP_085235859.1">
    <property type="nucleotide sequence ID" value="NZ_AP022613.1"/>
</dbReference>
<dbReference type="AlphaFoldDB" id="A0A1X1ST24"/>
<dbReference type="OrthoDB" id="4752337at2"/>
<dbReference type="SUPFAM" id="SSF140459">
    <property type="entry name" value="PE/PPE dimer-like"/>
    <property type="match status" value="1"/>
</dbReference>
<proteinExistence type="inferred from homology"/>
<dbReference type="GO" id="GO:0052572">
    <property type="term" value="P:response to host immune response"/>
    <property type="evidence" value="ECO:0007669"/>
    <property type="project" value="TreeGrafter"/>
</dbReference>
<evidence type="ECO:0000259" key="3">
    <source>
        <dbReference type="Pfam" id="PF00823"/>
    </source>
</evidence>
<evidence type="ECO:0000256" key="1">
    <source>
        <dbReference type="ARBA" id="ARBA00010652"/>
    </source>
</evidence>
<evidence type="ECO:0000313" key="5">
    <source>
        <dbReference type="Proteomes" id="UP000467385"/>
    </source>
</evidence>
<gene>
    <name evidence="4" type="ORF">MCNS_17250</name>
</gene>
<dbReference type="Proteomes" id="UP000467385">
    <property type="component" value="Chromosome"/>
</dbReference>
<dbReference type="PANTHER" id="PTHR46766">
    <property type="entry name" value="GLUTAMINE-RICH PROTEIN 2"/>
    <property type="match status" value="1"/>
</dbReference>
<dbReference type="EMBL" id="AP022613">
    <property type="protein sequence ID" value="BBZ38662.1"/>
    <property type="molecule type" value="Genomic_DNA"/>
</dbReference>
<feature type="domain" description="PPE" evidence="3">
    <location>
        <begin position="2"/>
        <end position="164"/>
    </location>
</feature>
<keyword evidence="5" id="KW-1185">Reference proteome</keyword>
<name>A0A1X1ST24_9MYCO</name>
<organism evidence="4 5">
    <name type="scientific">Mycobacterium conspicuum</name>
    <dbReference type="NCBI Taxonomy" id="44010"/>
    <lineage>
        <taxon>Bacteria</taxon>
        <taxon>Bacillati</taxon>
        <taxon>Actinomycetota</taxon>
        <taxon>Actinomycetes</taxon>
        <taxon>Mycobacteriales</taxon>
        <taxon>Mycobacteriaceae</taxon>
        <taxon>Mycobacterium</taxon>
    </lineage>
</organism>
<dbReference type="InterPro" id="IPR000030">
    <property type="entry name" value="PPE_dom"/>
</dbReference>